<protein>
    <submittedName>
        <fullName evidence="1">Uncharacterized protein</fullName>
    </submittedName>
</protein>
<gene>
    <name evidence="1" type="ORF">DCW74_13515</name>
</gene>
<sequence length="587" mass="65464">MARRRPGGNFGNFGKDSFAKIEKIDIGTQKYKIAPIKGSFGGSIPDAIYTSDREAAWSRWRRGWELATSNGVERPFFYKFSYEVPLSGQPVIGNRPPFISGALQGFLTKNKELGMHWAGRIDAGNLRFDGLKDQQGTPLAISGEIPATMPFLGRGQDNRNFWYVQVSGVYSTITISGVSGPLPPPLFVQIGGPVGIKPINGDILEDTIVTFSGAPIDSDTRDPLTNKRYGYMQATLVDVDPGQGVLKLQKRGSVQSTLEGVLVTPSRIPPEPGRFFQTGARYSCSCQDYTRRNYAYISSLGLRTGYRFPKSSVAQVKPGRYEEMVRKEERGKILASAQQKILNNVKDNKDMLIVYPSGEGFIGATRFAPLGAVLPPDLVGKDVNDPKEMYRDLPGIFEDFGGQYRRGFGDELEPSGVAEGMPKYGDYKRKGTKRIQEITDFWTYTLDEYRYCKHIYAMRYADGEFPNEPSDFPVNAGAMAEWENKIITDTAKDQTKAFENLCYYGLSYMDTPPFNLQSPMMGPMMVRLVNVPQEFILMQNFNMIDKDGITYNVATGGTPSVTPRSSSYISPNWTFPAGENYAERVNY</sequence>
<dbReference type="AlphaFoldDB" id="A0A350P623"/>
<reference evidence="1 2" key="1">
    <citation type="journal article" date="2018" name="Nat. Biotechnol.">
        <title>A standardized bacterial taxonomy based on genome phylogeny substantially revises the tree of life.</title>
        <authorList>
            <person name="Parks D.H."/>
            <person name="Chuvochina M."/>
            <person name="Waite D.W."/>
            <person name="Rinke C."/>
            <person name="Skarshewski A."/>
            <person name="Chaumeil P.A."/>
            <person name="Hugenholtz P."/>
        </authorList>
    </citation>
    <scope>NUCLEOTIDE SEQUENCE [LARGE SCALE GENOMIC DNA]</scope>
    <source>
        <strain evidence="1">UBA11978</strain>
    </source>
</reference>
<evidence type="ECO:0000313" key="2">
    <source>
        <dbReference type="Proteomes" id="UP000263517"/>
    </source>
</evidence>
<organism evidence="1 2">
    <name type="scientific">Alteromonas australica</name>
    <dbReference type="NCBI Taxonomy" id="589873"/>
    <lineage>
        <taxon>Bacteria</taxon>
        <taxon>Pseudomonadati</taxon>
        <taxon>Pseudomonadota</taxon>
        <taxon>Gammaproteobacteria</taxon>
        <taxon>Alteromonadales</taxon>
        <taxon>Alteromonadaceae</taxon>
        <taxon>Alteromonas/Salinimonas group</taxon>
        <taxon>Alteromonas</taxon>
    </lineage>
</organism>
<dbReference type="EMBL" id="DNAN01000484">
    <property type="protein sequence ID" value="HAW76740.1"/>
    <property type="molecule type" value="Genomic_DNA"/>
</dbReference>
<dbReference type="Proteomes" id="UP000263517">
    <property type="component" value="Unassembled WGS sequence"/>
</dbReference>
<proteinExistence type="predicted"/>
<accession>A0A350P623</accession>
<evidence type="ECO:0000313" key="1">
    <source>
        <dbReference type="EMBL" id="HAW76740.1"/>
    </source>
</evidence>
<comment type="caution">
    <text evidence="1">The sequence shown here is derived from an EMBL/GenBank/DDBJ whole genome shotgun (WGS) entry which is preliminary data.</text>
</comment>
<name>A0A350P623_9ALTE</name>